<keyword evidence="7" id="KW-1185">Reference proteome</keyword>
<dbReference type="PANTHER" id="PTHR44591:SF3">
    <property type="entry name" value="RESPONSE REGULATORY DOMAIN-CONTAINING PROTEIN"/>
    <property type="match status" value="1"/>
</dbReference>
<evidence type="ECO:0000313" key="7">
    <source>
        <dbReference type="Proteomes" id="UP000222564"/>
    </source>
</evidence>
<organism evidence="6 7">
    <name type="scientific">Desulforamulus profundi</name>
    <dbReference type="NCBI Taxonomy" id="1383067"/>
    <lineage>
        <taxon>Bacteria</taxon>
        <taxon>Bacillati</taxon>
        <taxon>Bacillota</taxon>
        <taxon>Clostridia</taxon>
        <taxon>Eubacteriales</taxon>
        <taxon>Peptococcaceae</taxon>
        <taxon>Desulforamulus</taxon>
    </lineage>
</organism>
<evidence type="ECO:0000259" key="5">
    <source>
        <dbReference type="PROSITE" id="PS50110"/>
    </source>
</evidence>
<keyword evidence="2 4" id="KW-0597">Phosphoprotein</keyword>
<comment type="caution">
    <text evidence="6">The sequence shown here is derived from an EMBL/GenBank/DDBJ whole genome shotgun (WGS) entry which is preliminary data.</text>
</comment>
<comment type="function">
    <text evidence="3">May play the central regulatory role in sporulation. It may be an element of the effector pathway responsible for the activation of sporulation genes in response to nutritional stress. Spo0A may act in concert with spo0H (a sigma factor) to control the expression of some genes that are critical to the sporulation process.</text>
</comment>
<dbReference type="GO" id="GO:0000160">
    <property type="term" value="P:phosphorelay signal transduction system"/>
    <property type="evidence" value="ECO:0007669"/>
    <property type="project" value="InterPro"/>
</dbReference>
<dbReference type="Proteomes" id="UP000222564">
    <property type="component" value="Unassembled WGS sequence"/>
</dbReference>
<dbReference type="SUPFAM" id="SSF52172">
    <property type="entry name" value="CheY-like"/>
    <property type="match status" value="1"/>
</dbReference>
<evidence type="ECO:0000256" key="4">
    <source>
        <dbReference type="PROSITE-ProRule" id="PRU00169"/>
    </source>
</evidence>
<dbReference type="PANTHER" id="PTHR44591">
    <property type="entry name" value="STRESS RESPONSE REGULATOR PROTEIN 1"/>
    <property type="match status" value="1"/>
</dbReference>
<evidence type="ECO:0000313" key="6">
    <source>
        <dbReference type="EMBL" id="PHJ38501.1"/>
    </source>
</evidence>
<feature type="modified residue" description="4-aspartylphosphate" evidence="4">
    <location>
        <position position="54"/>
    </location>
</feature>
<reference evidence="6 7" key="1">
    <citation type="submission" date="2013-09" db="EMBL/GenBank/DDBJ databases">
        <title>Biodegradation of hydrocarbons in the deep terrestrial subsurface : characterization of a microbial consortium composed of two Desulfotomaculum species originating from a deep geological formation.</title>
        <authorList>
            <person name="Aullo T."/>
            <person name="Berlendis S."/>
            <person name="Lascourreges J.-F."/>
            <person name="Dessort D."/>
            <person name="Saint-Laurent S."/>
            <person name="Schraauwers B."/>
            <person name="Mas J."/>
            <person name="Magot M."/>
            <person name="Ranchou-Peyruse A."/>
        </authorList>
    </citation>
    <scope>NUCLEOTIDE SEQUENCE [LARGE SCALE GENOMIC DNA]</scope>
    <source>
        <strain evidence="6 7">Bs107</strain>
    </source>
</reference>
<name>A0A2C6L2P7_9FIRM</name>
<evidence type="ECO:0000256" key="1">
    <source>
        <dbReference type="ARBA" id="ARBA00018672"/>
    </source>
</evidence>
<dbReference type="InterPro" id="IPR011006">
    <property type="entry name" value="CheY-like_superfamily"/>
</dbReference>
<dbReference type="Gene3D" id="3.40.50.2300">
    <property type="match status" value="1"/>
</dbReference>
<dbReference type="InterPro" id="IPR050595">
    <property type="entry name" value="Bact_response_regulator"/>
</dbReference>
<dbReference type="Pfam" id="PF00072">
    <property type="entry name" value="Response_reg"/>
    <property type="match status" value="1"/>
</dbReference>
<dbReference type="AlphaFoldDB" id="A0A2C6L2P7"/>
<accession>A0A2C6L2P7</accession>
<dbReference type="PROSITE" id="PS50110">
    <property type="entry name" value="RESPONSE_REGULATORY"/>
    <property type="match status" value="1"/>
</dbReference>
<evidence type="ECO:0000256" key="2">
    <source>
        <dbReference type="ARBA" id="ARBA00022553"/>
    </source>
</evidence>
<evidence type="ECO:0000256" key="3">
    <source>
        <dbReference type="ARBA" id="ARBA00024867"/>
    </source>
</evidence>
<feature type="domain" description="Response regulatory" evidence="5">
    <location>
        <begin position="5"/>
        <end position="77"/>
    </location>
</feature>
<dbReference type="InterPro" id="IPR001789">
    <property type="entry name" value="Sig_transdc_resp-reg_receiver"/>
</dbReference>
<gene>
    <name evidence="6" type="ORF">P378_09630</name>
</gene>
<sequence length="77" mass="8767">MSKTIILIIDDELEMHWALEKALQQEGYEILKAASGTEGLQILASQEVSIVLLDYKMPGMTGWRLWNRLESSGRTCR</sequence>
<protein>
    <recommendedName>
        <fullName evidence="1">Stage 0 sporulation protein A homolog</fullName>
    </recommendedName>
</protein>
<proteinExistence type="predicted"/>
<dbReference type="EMBL" id="AWQQ01000049">
    <property type="protein sequence ID" value="PHJ38501.1"/>
    <property type="molecule type" value="Genomic_DNA"/>
</dbReference>